<dbReference type="PANTHER" id="PTHR30625">
    <property type="entry name" value="PROTEIN TOLQ"/>
    <property type="match status" value="1"/>
</dbReference>
<comment type="caution">
    <text evidence="11">The sequence shown here is derived from an EMBL/GenBank/DDBJ whole genome shotgun (WGS) entry which is preliminary data.</text>
</comment>
<evidence type="ECO:0000313" key="12">
    <source>
        <dbReference type="Proteomes" id="UP000480266"/>
    </source>
</evidence>
<feature type="transmembrane region" description="Helical" evidence="8">
    <location>
        <begin position="623"/>
        <end position="647"/>
    </location>
</feature>
<sequence length="688" mass="71834">MSCGRKLARMLTGGVAGGVKVLRFALALALATGALTGSAHAWWNQDWSMRKQITLDTSSTGANITDPIGSVPLLLRLHVGNFRFASAKPDGSDLRFVAGDDKTPLKHHIEKFDSLLGEALVWVNVPNLQPGSKTDVWLYYGNQKIGAANDAKATYDPDTLLVYHFGERGTPSLDSTVWANNAQSVAQPADGAIIGSGLRLTGVAPLTLPASSSLAIAANAPLTWSVWNKPATLQPSAVIYSRRDAATSSGFVIGLDNGVPFVEVINAGAVQRASASTAVAQGAWHQFAVVAGNGQVTLYVDGAPSATMAAGLPALNTIALIGSDTATSTVAPVTPPSAAAQPDPSAAPAADGTVAPAPADAAAPAEVPAAAPVAAYPGFVGDLDELHIDKVARPAGFLKFLAVNQGPEPSKLLTLSVDEETASWFSGHFGVLLKAVTFDGWVVIIILMVMALASWIVMVEKHRYLSRQKQGNDVFVPAFRRLDNDLTRLADSAAFQADQLANGSVNKNASKAKSKDAAAALRYSANHRIYLIGADEIRRRFPDDATGGTHVLSAEAIAAIRSALDAGLVRELQALNRLMVILTISISGGPFLGLLGTVIGVMITFAAIAMSGDVNINAIAPGIAGALMATVAGLGVAIPALFGYNWLTLRIKDLSSDMQVFVDEFTTKMAEVYSTERPGPALHRIAAE</sequence>
<evidence type="ECO:0000256" key="5">
    <source>
        <dbReference type="ARBA" id="ARBA00023136"/>
    </source>
</evidence>
<keyword evidence="2" id="KW-1003">Cell membrane</keyword>
<dbReference type="Pfam" id="PF13385">
    <property type="entry name" value="Laminin_G_3"/>
    <property type="match status" value="1"/>
</dbReference>
<evidence type="ECO:0000256" key="7">
    <source>
        <dbReference type="SAM" id="MobiDB-lite"/>
    </source>
</evidence>
<keyword evidence="6" id="KW-0813">Transport</keyword>
<feature type="domain" description="DUF2341" evidence="10">
    <location>
        <begin position="90"/>
        <end position="180"/>
    </location>
</feature>
<dbReference type="EMBL" id="JAAMRR010000887">
    <property type="protein sequence ID" value="NGX96923.1"/>
    <property type="molecule type" value="Genomic_DNA"/>
</dbReference>
<dbReference type="Gene3D" id="2.60.120.200">
    <property type="match status" value="1"/>
</dbReference>
<dbReference type="AlphaFoldDB" id="A0A7C9RGL1"/>
<evidence type="ECO:0000313" key="11">
    <source>
        <dbReference type="EMBL" id="NGX96923.1"/>
    </source>
</evidence>
<feature type="domain" description="MotA/TolQ/ExbB proton channel" evidence="9">
    <location>
        <begin position="553"/>
        <end position="659"/>
    </location>
</feature>
<dbReference type="Pfam" id="PF01618">
    <property type="entry name" value="MotA_ExbB"/>
    <property type="match status" value="1"/>
</dbReference>
<organism evidence="11 12">
    <name type="scientific">Candidatus Afipia apatlaquensis</name>
    <dbReference type="NCBI Taxonomy" id="2712852"/>
    <lineage>
        <taxon>Bacteria</taxon>
        <taxon>Pseudomonadati</taxon>
        <taxon>Pseudomonadota</taxon>
        <taxon>Alphaproteobacteria</taxon>
        <taxon>Hyphomicrobiales</taxon>
        <taxon>Nitrobacteraceae</taxon>
        <taxon>Afipia</taxon>
    </lineage>
</organism>
<feature type="region of interest" description="Disordered" evidence="7">
    <location>
        <begin position="331"/>
        <end position="358"/>
    </location>
</feature>
<dbReference type="Pfam" id="PF10102">
    <property type="entry name" value="DUF2341"/>
    <property type="match status" value="1"/>
</dbReference>
<feature type="transmembrane region" description="Helical" evidence="8">
    <location>
        <begin position="578"/>
        <end position="611"/>
    </location>
</feature>
<keyword evidence="4 8" id="KW-1133">Transmembrane helix</keyword>
<dbReference type="InterPro" id="IPR002898">
    <property type="entry name" value="MotA_ExbB_proton_chnl"/>
</dbReference>
<evidence type="ECO:0000259" key="9">
    <source>
        <dbReference type="Pfam" id="PF01618"/>
    </source>
</evidence>
<dbReference type="GO" id="GO:0017038">
    <property type="term" value="P:protein import"/>
    <property type="evidence" value="ECO:0007669"/>
    <property type="project" value="TreeGrafter"/>
</dbReference>
<evidence type="ECO:0000256" key="8">
    <source>
        <dbReference type="SAM" id="Phobius"/>
    </source>
</evidence>
<dbReference type="InterPro" id="IPR013320">
    <property type="entry name" value="ConA-like_dom_sf"/>
</dbReference>
<protein>
    <submittedName>
        <fullName evidence="11">DUF2341 domain-containing protein</fullName>
    </submittedName>
</protein>
<evidence type="ECO:0000256" key="3">
    <source>
        <dbReference type="ARBA" id="ARBA00022692"/>
    </source>
</evidence>
<evidence type="ECO:0000256" key="2">
    <source>
        <dbReference type="ARBA" id="ARBA00022475"/>
    </source>
</evidence>
<evidence type="ECO:0000256" key="1">
    <source>
        <dbReference type="ARBA" id="ARBA00004651"/>
    </source>
</evidence>
<keyword evidence="3 8" id="KW-0812">Transmembrane</keyword>
<evidence type="ECO:0000256" key="4">
    <source>
        <dbReference type="ARBA" id="ARBA00022989"/>
    </source>
</evidence>
<name>A0A7C9RGL1_9BRAD</name>
<feature type="transmembrane region" description="Helical" evidence="8">
    <location>
        <begin position="440"/>
        <end position="459"/>
    </location>
</feature>
<keyword evidence="6" id="KW-0653">Protein transport</keyword>
<comment type="subcellular location">
    <subcellularLocation>
        <location evidence="1">Cell membrane</location>
        <topology evidence="1">Multi-pass membrane protein</topology>
    </subcellularLocation>
    <subcellularLocation>
        <location evidence="6">Membrane</location>
        <topology evidence="6">Multi-pass membrane protein</topology>
    </subcellularLocation>
</comment>
<keyword evidence="12" id="KW-1185">Reference proteome</keyword>
<reference evidence="11" key="1">
    <citation type="submission" date="2020-02" db="EMBL/GenBank/DDBJ databases">
        <title>Draft genome sequence of Candidatus Afipia apatlaquensis IBT-C3, a potential strain for decolorization of textile dyes.</title>
        <authorList>
            <person name="Sanchez-Reyes A."/>
            <person name="Breton-Deval L."/>
            <person name="Mangelson H."/>
            <person name="Sanchez-Flores A."/>
        </authorList>
    </citation>
    <scope>NUCLEOTIDE SEQUENCE [LARGE SCALE GENOMIC DNA]</scope>
    <source>
        <strain evidence="11">IBT-C3</strain>
    </source>
</reference>
<evidence type="ECO:0000259" key="10">
    <source>
        <dbReference type="Pfam" id="PF10102"/>
    </source>
</evidence>
<dbReference type="SUPFAM" id="SSF49899">
    <property type="entry name" value="Concanavalin A-like lectins/glucanases"/>
    <property type="match status" value="1"/>
</dbReference>
<dbReference type="PANTHER" id="PTHR30625:SF3">
    <property type="entry name" value="TOL-PAL SYSTEM PROTEIN TOLQ"/>
    <property type="match status" value="1"/>
</dbReference>
<dbReference type="InterPro" id="IPR050790">
    <property type="entry name" value="ExbB/TolQ_transport"/>
</dbReference>
<dbReference type="Proteomes" id="UP000480266">
    <property type="component" value="Unassembled WGS sequence"/>
</dbReference>
<evidence type="ECO:0000256" key="6">
    <source>
        <dbReference type="RuleBase" id="RU004057"/>
    </source>
</evidence>
<dbReference type="InterPro" id="IPR018765">
    <property type="entry name" value="DUF2341"/>
</dbReference>
<gene>
    <name evidence="11" type="ORF">G4V63_17420</name>
</gene>
<dbReference type="GO" id="GO:0005886">
    <property type="term" value="C:plasma membrane"/>
    <property type="evidence" value="ECO:0007669"/>
    <property type="project" value="UniProtKB-SubCell"/>
</dbReference>
<accession>A0A7C9RGL1</accession>
<keyword evidence="5 8" id="KW-0472">Membrane</keyword>
<comment type="similarity">
    <text evidence="6">Belongs to the exbB/tolQ family.</text>
</comment>
<proteinExistence type="inferred from homology"/>